<dbReference type="Proteomes" id="UP000275078">
    <property type="component" value="Unassembled WGS sequence"/>
</dbReference>
<feature type="active site" description="Proton donor" evidence="4">
    <location>
        <position position="52"/>
    </location>
</feature>
<dbReference type="InterPro" id="IPR036812">
    <property type="entry name" value="NAD(P)_OxRdtase_dom_sf"/>
</dbReference>
<evidence type="ECO:0000256" key="3">
    <source>
        <dbReference type="ARBA" id="ARBA00023002"/>
    </source>
</evidence>
<dbReference type="InterPro" id="IPR020471">
    <property type="entry name" value="AKR"/>
</dbReference>
<evidence type="ECO:0000256" key="5">
    <source>
        <dbReference type="PIRSR" id="PIRSR000097-2"/>
    </source>
</evidence>
<gene>
    <name evidence="8" type="ORF">BJ508DRAFT_411971</name>
</gene>
<feature type="binding site" evidence="5">
    <location>
        <position position="108"/>
    </location>
    <ligand>
        <name>substrate</name>
    </ligand>
</feature>
<dbReference type="STRING" id="1160509.A0A3N4IIB0"/>
<dbReference type="PROSITE" id="PS00798">
    <property type="entry name" value="ALDOKETO_REDUCTASE_1"/>
    <property type="match status" value="1"/>
</dbReference>
<comment type="similarity">
    <text evidence="1">Belongs to the aldo/keto reductase family.</text>
</comment>
<dbReference type="GO" id="GO:0016616">
    <property type="term" value="F:oxidoreductase activity, acting on the CH-OH group of donors, NAD or NADP as acceptor"/>
    <property type="evidence" value="ECO:0007669"/>
    <property type="project" value="UniProtKB-ARBA"/>
</dbReference>
<dbReference type="PANTHER" id="PTHR43827">
    <property type="entry name" value="2,5-DIKETO-D-GLUCONIC ACID REDUCTASE"/>
    <property type="match status" value="1"/>
</dbReference>
<dbReference type="PRINTS" id="PR00069">
    <property type="entry name" value="ALDKETRDTASE"/>
</dbReference>
<evidence type="ECO:0000256" key="2">
    <source>
        <dbReference type="ARBA" id="ARBA00022857"/>
    </source>
</evidence>
<evidence type="ECO:0000259" key="7">
    <source>
        <dbReference type="Pfam" id="PF00248"/>
    </source>
</evidence>
<keyword evidence="9" id="KW-1185">Reference proteome</keyword>
<sequence length="295" mass="32828">MTTEITSFTLNTGAQMPSLGLGTWQSPLDEVAHAVKTALLTGYRAIDTASAYHNEEGVGRGIRDSGIPRSEIFLTTKLNVSDTHRAAEALDEQLARLGTDYLDLYLVHWPVCVDPTDAKKALDGWDYVKTWLSMQDLLATGKVRAIGVSNFQIYHLEKLFAHPDFKVVPAVNQLELHPYNPSPKLVAFCKEKGIHLTAYAPIGGAGSTLLKDPVVAELAEKYGKTPAQVLLRWGIQKGYDVIPKSVSETRIRENWGALGWSLEEGDVERLSKVETRQKVYRDHWLPERVFVGDDE</sequence>
<name>A0A3N4IIB0_ASCIM</name>
<dbReference type="Gene3D" id="3.20.20.100">
    <property type="entry name" value="NADP-dependent oxidoreductase domain"/>
    <property type="match status" value="1"/>
</dbReference>
<evidence type="ECO:0000256" key="6">
    <source>
        <dbReference type="PIRSR" id="PIRSR000097-3"/>
    </source>
</evidence>
<dbReference type="PROSITE" id="PS00063">
    <property type="entry name" value="ALDOKETO_REDUCTASE_3"/>
    <property type="match status" value="1"/>
</dbReference>
<evidence type="ECO:0000256" key="1">
    <source>
        <dbReference type="ARBA" id="ARBA00007905"/>
    </source>
</evidence>
<dbReference type="SUPFAM" id="SSF51430">
    <property type="entry name" value="NAD(P)-linked oxidoreductase"/>
    <property type="match status" value="1"/>
</dbReference>
<dbReference type="PANTHER" id="PTHR43827:SF3">
    <property type="entry name" value="NADP-DEPENDENT OXIDOREDUCTASE DOMAIN-CONTAINING PROTEIN"/>
    <property type="match status" value="1"/>
</dbReference>
<reference evidence="8 9" key="1">
    <citation type="journal article" date="2018" name="Nat. Ecol. Evol.">
        <title>Pezizomycetes genomes reveal the molecular basis of ectomycorrhizal truffle lifestyle.</title>
        <authorList>
            <person name="Murat C."/>
            <person name="Payen T."/>
            <person name="Noel B."/>
            <person name="Kuo A."/>
            <person name="Morin E."/>
            <person name="Chen J."/>
            <person name="Kohler A."/>
            <person name="Krizsan K."/>
            <person name="Balestrini R."/>
            <person name="Da Silva C."/>
            <person name="Montanini B."/>
            <person name="Hainaut M."/>
            <person name="Levati E."/>
            <person name="Barry K.W."/>
            <person name="Belfiori B."/>
            <person name="Cichocki N."/>
            <person name="Clum A."/>
            <person name="Dockter R.B."/>
            <person name="Fauchery L."/>
            <person name="Guy J."/>
            <person name="Iotti M."/>
            <person name="Le Tacon F."/>
            <person name="Lindquist E.A."/>
            <person name="Lipzen A."/>
            <person name="Malagnac F."/>
            <person name="Mello A."/>
            <person name="Molinier V."/>
            <person name="Miyauchi S."/>
            <person name="Poulain J."/>
            <person name="Riccioni C."/>
            <person name="Rubini A."/>
            <person name="Sitrit Y."/>
            <person name="Splivallo R."/>
            <person name="Traeger S."/>
            <person name="Wang M."/>
            <person name="Zifcakova L."/>
            <person name="Wipf D."/>
            <person name="Zambonelli A."/>
            <person name="Paolocci F."/>
            <person name="Nowrousian M."/>
            <person name="Ottonello S."/>
            <person name="Baldrian P."/>
            <person name="Spatafora J.W."/>
            <person name="Henrissat B."/>
            <person name="Nagy L.G."/>
            <person name="Aury J.M."/>
            <person name="Wincker P."/>
            <person name="Grigoriev I.V."/>
            <person name="Bonfante P."/>
            <person name="Martin F.M."/>
        </authorList>
    </citation>
    <scope>NUCLEOTIDE SEQUENCE [LARGE SCALE GENOMIC DNA]</scope>
    <source>
        <strain evidence="8 9">RN42</strain>
    </source>
</reference>
<dbReference type="AlphaFoldDB" id="A0A3N4IIB0"/>
<accession>A0A3N4IIB0</accession>
<dbReference type="PIRSF" id="PIRSF000097">
    <property type="entry name" value="AKR"/>
    <property type="match status" value="1"/>
</dbReference>
<feature type="site" description="Lowers pKa of active site Tyr" evidence="6">
    <location>
        <position position="77"/>
    </location>
</feature>
<dbReference type="OrthoDB" id="416253at2759"/>
<dbReference type="InterPro" id="IPR018170">
    <property type="entry name" value="Aldo/ket_reductase_CS"/>
</dbReference>
<protein>
    <submittedName>
        <fullName evidence="8">Putative glycerol dehydrogenase Gcy1</fullName>
    </submittedName>
</protein>
<proteinExistence type="inferred from homology"/>
<evidence type="ECO:0000313" key="9">
    <source>
        <dbReference type="Proteomes" id="UP000275078"/>
    </source>
</evidence>
<evidence type="ECO:0000313" key="8">
    <source>
        <dbReference type="EMBL" id="RPA85579.1"/>
    </source>
</evidence>
<feature type="domain" description="NADP-dependent oxidoreductase" evidence="7">
    <location>
        <begin position="19"/>
        <end position="273"/>
    </location>
</feature>
<dbReference type="InterPro" id="IPR023210">
    <property type="entry name" value="NADP_OxRdtase_dom"/>
</dbReference>
<dbReference type="FunFam" id="3.20.20.100:FF:000002">
    <property type="entry name" value="2,5-diketo-D-gluconic acid reductase A"/>
    <property type="match status" value="1"/>
</dbReference>
<dbReference type="EMBL" id="ML119653">
    <property type="protein sequence ID" value="RPA85579.1"/>
    <property type="molecule type" value="Genomic_DNA"/>
</dbReference>
<dbReference type="Pfam" id="PF00248">
    <property type="entry name" value="Aldo_ket_red"/>
    <property type="match status" value="1"/>
</dbReference>
<evidence type="ECO:0000256" key="4">
    <source>
        <dbReference type="PIRSR" id="PIRSR000097-1"/>
    </source>
</evidence>
<dbReference type="PROSITE" id="PS00062">
    <property type="entry name" value="ALDOKETO_REDUCTASE_2"/>
    <property type="match status" value="1"/>
</dbReference>
<organism evidence="8 9">
    <name type="scientific">Ascobolus immersus RN42</name>
    <dbReference type="NCBI Taxonomy" id="1160509"/>
    <lineage>
        <taxon>Eukaryota</taxon>
        <taxon>Fungi</taxon>
        <taxon>Dikarya</taxon>
        <taxon>Ascomycota</taxon>
        <taxon>Pezizomycotina</taxon>
        <taxon>Pezizomycetes</taxon>
        <taxon>Pezizales</taxon>
        <taxon>Ascobolaceae</taxon>
        <taxon>Ascobolus</taxon>
    </lineage>
</organism>
<keyword evidence="3" id="KW-0560">Oxidoreductase</keyword>
<keyword evidence="2" id="KW-0521">NADP</keyword>